<organism evidence="5 6">
    <name type="scientific">Streptomyces pactum</name>
    <dbReference type="NCBI Taxonomy" id="68249"/>
    <lineage>
        <taxon>Bacteria</taxon>
        <taxon>Bacillati</taxon>
        <taxon>Actinomycetota</taxon>
        <taxon>Actinomycetes</taxon>
        <taxon>Kitasatosporales</taxon>
        <taxon>Streptomycetaceae</taxon>
        <taxon>Streptomyces</taxon>
    </lineage>
</organism>
<comment type="similarity">
    <text evidence="1">Belongs to the N-acetylmuramoyl-L-alanine amidase 2 family.</text>
</comment>
<dbReference type="InterPro" id="IPR006619">
    <property type="entry name" value="PGRP_domain_met/bac"/>
</dbReference>
<name>A0ABS0NN86_9ACTN</name>
<proteinExistence type="inferred from homology"/>
<feature type="region of interest" description="Disordered" evidence="2">
    <location>
        <begin position="113"/>
        <end position="229"/>
    </location>
</feature>
<dbReference type="EMBL" id="JACYXC010000001">
    <property type="protein sequence ID" value="MBH5336652.1"/>
    <property type="molecule type" value="Genomic_DNA"/>
</dbReference>
<evidence type="ECO:0000256" key="3">
    <source>
        <dbReference type="SAM" id="SignalP"/>
    </source>
</evidence>
<dbReference type="SMART" id="SM00701">
    <property type="entry name" value="PGRP"/>
    <property type="match status" value="1"/>
</dbReference>
<dbReference type="Pfam" id="PF01510">
    <property type="entry name" value="Amidase_2"/>
    <property type="match status" value="1"/>
</dbReference>
<reference evidence="5 6" key="1">
    <citation type="submission" date="2020-09" db="EMBL/GenBank/DDBJ databases">
        <title>Biosynthesis of the nuclear factor of activated T cells inhibitor NFAT-133 and its congeners in Streptomyces pactum.</title>
        <authorList>
            <person name="Zhou W."/>
            <person name="Posri P."/>
            <person name="Abugrain M.E."/>
            <person name="Weisberg A.J."/>
            <person name="Chang J.H."/>
            <person name="Mahmud T."/>
        </authorList>
    </citation>
    <scope>NUCLEOTIDE SEQUENCE [LARGE SCALE GENOMIC DNA]</scope>
    <source>
        <strain evidence="5 6">ATCC 27456</strain>
    </source>
</reference>
<dbReference type="InterPro" id="IPR036505">
    <property type="entry name" value="Amidase/PGRP_sf"/>
</dbReference>
<dbReference type="CDD" id="cd06583">
    <property type="entry name" value="PGRP"/>
    <property type="match status" value="1"/>
</dbReference>
<evidence type="ECO:0000256" key="2">
    <source>
        <dbReference type="SAM" id="MobiDB-lite"/>
    </source>
</evidence>
<dbReference type="Proteomes" id="UP000807371">
    <property type="component" value="Unassembled WGS sequence"/>
</dbReference>
<dbReference type="RefSeq" id="WP_197990034.1">
    <property type="nucleotide sequence ID" value="NZ_JACYXC010000001.1"/>
</dbReference>
<accession>A0ABS0NN86</accession>
<evidence type="ECO:0000313" key="5">
    <source>
        <dbReference type="EMBL" id="MBH5336652.1"/>
    </source>
</evidence>
<dbReference type="SUPFAM" id="SSF55846">
    <property type="entry name" value="N-acetylmuramoyl-L-alanine amidase-like"/>
    <property type="match status" value="1"/>
</dbReference>
<feature type="domain" description="Peptidoglycan recognition protein family" evidence="4">
    <location>
        <begin position="253"/>
        <end position="401"/>
    </location>
</feature>
<dbReference type="PANTHER" id="PTHR11022:SF41">
    <property type="entry name" value="PEPTIDOGLYCAN-RECOGNITION PROTEIN LC-RELATED"/>
    <property type="match status" value="1"/>
</dbReference>
<dbReference type="InterPro" id="IPR015510">
    <property type="entry name" value="PGRP"/>
</dbReference>
<evidence type="ECO:0000256" key="1">
    <source>
        <dbReference type="ARBA" id="ARBA00007553"/>
    </source>
</evidence>
<feature type="signal peptide" evidence="3">
    <location>
        <begin position="1"/>
        <end position="25"/>
    </location>
</feature>
<protein>
    <submittedName>
        <fullName evidence="5">N-acetylmuramoyl-L-alanine amidase</fullName>
    </submittedName>
</protein>
<feature type="compositionally biased region" description="Basic and acidic residues" evidence="2">
    <location>
        <begin position="114"/>
        <end position="131"/>
    </location>
</feature>
<feature type="chain" id="PRO_5046580207" evidence="3">
    <location>
        <begin position="26"/>
        <end position="448"/>
    </location>
</feature>
<evidence type="ECO:0000259" key="4">
    <source>
        <dbReference type="SMART" id="SM00701"/>
    </source>
</evidence>
<feature type="compositionally biased region" description="Low complexity" evidence="2">
    <location>
        <begin position="213"/>
        <end position="229"/>
    </location>
</feature>
<sequence>MRAFLASSVAVVCATALALPLAAHASAAGSPAPPGSRARADLPGSTRSLPLTAPGGSLRRPAARDAERGVTARNIRPFALVGVVWDDPAADLRGRVQVRTRAAGTGVWSAWRDLQTHNDDAPDAGSPERRAGRVRGSTAPLWVGNSDGVQARVRPEAGTGTRLPAGLRLELVDPGEAPTGRALTGRPPATDPAGGDSPDTEPPDHGSGDSGFPETETPSSEEASGPEPAALGPLVLEEEAVAPGAAPGAAPRPRIVTRAGWGADEKLRESKFSYTKTVKAAFVHHSATGNNYSCGQVPAILRGIYRYHVKSSGWRDIGYNFAVDKCGNVYEGRAGGVARAVLGAHTLGFNSNTMGVAVLGTYGSESPPQAALDGLARLTAWKLGLFGRNPNGSTTLVSAGSNKYRQGVKVKLKVVSGHRDGFVTDCPGGRLYSKLGSVRSAAARLQGR</sequence>
<dbReference type="PANTHER" id="PTHR11022">
    <property type="entry name" value="PEPTIDOGLYCAN RECOGNITION PROTEIN"/>
    <property type="match status" value="1"/>
</dbReference>
<gene>
    <name evidence="5" type="ORF">IHE55_18460</name>
</gene>
<evidence type="ECO:0000313" key="6">
    <source>
        <dbReference type="Proteomes" id="UP000807371"/>
    </source>
</evidence>
<feature type="region of interest" description="Disordered" evidence="2">
    <location>
        <begin position="26"/>
        <end position="69"/>
    </location>
</feature>
<dbReference type="Gene3D" id="3.40.80.10">
    <property type="entry name" value="Peptidoglycan recognition protein-like"/>
    <property type="match status" value="1"/>
</dbReference>
<comment type="caution">
    <text evidence="5">The sequence shown here is derived from an EMBL/GenBank/DDBJ whole genome shotgun (WGS) entry which is preliminary data.</text>
</comment>
<dbReference type="InterPro" id="IPR002502">
    <property type="entry name" value="Amidase_domain"/>
</dbReference>
<keyword evidence="6" id="KW-1185">Reference proteome</keyword>
<keyword evidence="3" id="KW-0732">Signal</keyword>